<feature type="compositionally biased region" description="Basic and acidic residues" evidence="1">
    <location>
        <begin position="376"/>
        <end position="387"/>
    </location>
</feature>
<comment type="caution">
    <text evidence="2">The sequence shown here is derived from an EMBL/GenBank/DDBJ whole genome shotgun (WGS) entry which is preliminary data.</text>
</comment>
<reference evidence="2 3" key="1">
    <citation type="submission" date="2023-11" db="EMBL/GenBank/DDBJ databases">
        <title>Halocaridina rubra genome assembly.</title>
        <authorList>
            <person name="Smith C."/>
        </authorList>
    </citation>
    <scope>NUCLEOTIDE SEQUENCE [LARGE SCALE GENOMIC DNA]</scope>
    <source>
        <strain evidence="2">EP-1</strain>
        <tissue evidence="2">Whole</tissue>
    </source>
</reference>
<evidence type="ECO:0000313" key="3">
    <source>
        <dbReference type="Proteomes" id="UP001381693"/>
    </source>
</evidence>
<keyword evidence="3" id="KW-1185">Reference proteome</keyword>
<name>A0AAN8X7Q0_HALRR</name>
<feature type="compositionally biased region" description="Basic and acidic residues" evidence="1">
    <location>
        <begin position="210"/>
        <end position="231"/>
    </location>
</feature>
<feature type="compositionally biased region" description="Gly residues" evidence="1">
    <location>
        <begin position="326"/>
        <end position="338"/>
    </location>
</feature>
<feature type="compositionally biased region" description="Polar residues" evidence="1">
    <location>
        <begin position="171"/>
        <end position="182"/>
    </location>
</feature>
<feature type="non-terminal residue" evidence="2">
    <location>
        <position position="449"/>
    </location>
</feature>
<sequence>YVIGDSVVYGPPGQYPGNLRHSSSSPSHRPPSPPSPPAILSSRGYSRYSATSPKRYSSGRRSLSPSSSSYQNLTSVGRRPPSPPSRRPPSPDSLYSRGRDRSFETTRSKDSRYSNRVSGSRSPLRDPKSVTDRTRGIDDRNRSAGERRVTAREKSSALESNKRGHMVDQLRSANYRSSSDGRNYSRAGYAGGSQSRKDDRNQHLSSNRNARRDSRSEGGRRDQSRRLEDRLGLNPGSGNRRSPAPRSRMGRNAASPRDQNNKKTRRPDDLRLWIESRKNDGKKGMSHGRGQQLGKVMGRSGGDRNKMVKRPRLGDPKRRLGKAKRIGGGGGGGGGSSGGPMRRNKILNKYRRLTAKRGMRSGGRDGGGLGRKNNRSNRDKNSKRSEGVEDEGKDDESAKPGSTASIRRVILKPKKISQVNNLEIKPRIMGKPVKKLLKDPKEDSEDNSK</sequence>
<proteinExistence type="predicted"/>
<gene>
    <name evidence="2" type="ORF">SK128_027906</name>
</gene>
<dbReference type="AlphaFoldDB" id="A0AAN8X7Q0"/>
<feature type="compositionally biased region" description="Pro residues" evidence="1">
    <location>
        <begin position="80"/>
        <end position="91"/>
    </location>
</feature>
<organism evidence="2 3">
    <name type="scientific">Halocaridina rubra</name>
    <name type="common">Hawaiian red shrimp</name>
    <dbReference type="NCBI Taxonomy" id="373956"/>
    <lineage>
        <taxon>Eukaryota</taxon>
        <taxon>Metazoa</taxon>
        <taxon>Ecdysozoa</taxon>
        <taxon>Arthropoda</taxon>
        <taxon>Crustacea</taxon>
        <taxon>Multicrustacea</taxon>
        <taxon>Malacostraca</taxon>
        <taxon>Eumalacostraca</taxon>
        <taxon>Eucarida</taxon>
        <taxon>Decapoda</taxon>
        <taxon>Pleocyemata</taxon>
        <taxon>Caridea</taxon>
        <taxon>Atyoidea</taxon>
        <taxon>Atyidae</taxon>
        <taxon>Halocaridina</taxon>
    </lineage>
</organism>
<feature type="compositionally biased region" description="Gly residues" evidence="1">
    <location>
        <begin position="360"/>
        <end position="370"/>
    </location>
</feature>
<evidence type="ECO:0000256" key="1">
    <source>
        <dbReference type="SAM" id="MobiDB-lite"/>
    </source>
</evidence>
<feature type="compositionally biased region" description="Basic and acidic residues" evidence="1">
    <location>
        <begin position="301"/>
        <end position="318"/>
    </location>
</feature>
<feature type="compositionally biased region" description="Basic and acidic residues" evidence="1">
    <location>
        <begin position="97"/>
        <end position="113"/>
    </location>
</feature>
<feature type="compositionally biased region" description="Basic and acidic residues" evidence="1">
    <location>
        <begin position="436"/>
        <end position="449"/>
    </location>
</feature>
<feature type="compositionally biased region" description="Basic and acidic residues" evidence="1">
    <location>
        <begin position="123"/>
        <end position="168"/>
    </location>
</feature>
<dbReference type="Proteomes" id="UP001381693">
    <property type="component" value="Unassembled WGS sequence"/>
</dbReference>
<dbReference type="EMBL" id="JAXCGZ010012235">
    <property type="protein sequence ID" value="KAK7073700.1"/>
    <property type="molecule type" value="Genomic_DNA"/>
</dbReference>
<accession>A0AAN8X7Q0</accession>
<evidence type="ECO:0000313" key="2">
    <source>
        <dbReference type="EMBL" id="KAK7073700.1"/>
    </source>
</evidence>
<feature type="compositionally biased region" description="Basic residues" evidence="1">
    <location>
        <begin position="342"/>
        <end position="359"/>
    </location>
</feature>
<feature type="non-terminal residue" evidence="2">
    <location>
        <position position="1"/>
    </location>
</feature>
<feature type="compositionally biased region" description="Low complexity" evidence="1">
    <location>
        <begin position="55"/>
        <end position="69"/>
    </location>
</feature>
<feature type="compositionally biased region" description="Basic and acidic residues" evidence="1">
    <location>
        <begin position="266"/>
        <end position="283"/>
    </location>
</feature>
<feature type="compositionally biased region" description="Pro residues" evidence="1">
    <location>
        <begin position="28"/>
        <end position="37"/>
    </location>
</feature>
<feature type="region of interest" description="Disordered" evidence="1">
    <location>
        <begin position="1"/>
        <end position="449"/>
    </location>
</feature>
<protein>
    <submittedName>
        <fullName evidence="2">Uncharacterized protein</fullName>
    </submittedName>
</protein>